<sequence length="415" mass="46326">MGMRDKKRNQKRVLARRNAAPRSGEGKDFLVRCCALPDFGVSGVSCEPRGRRLILVLLLLCFHSVQPLEDGQGKRNRKQLQQPEEPENTATVVYIGHIPHGFYEDQMHGMLLCSDDEKVHWMQGPLRKSKHYGFIEFESPLVAKIVADEINNYLLFEHTLRITLVPPEKVHPKLWKGVRRGFIPIDRVAIERKRHNKEKTAEEHKKMVEGIIQRDEKRRKRIKAVGIDYECPALAILVLSATTLVAASLFATGHGCEGVRSESIGDACYAAASTDRHMHEVCLEALHASSPPDSKVSTYTAIVVKAAAHYGEATANTISIMLRHGSLLTNRQWTMLSGCYGDLRRALNVMAAMEGQLRRCEFAHLRQGFTDAGVAMDHCTVKLVSIGRTSSHLRNLVIAAKSRAVLASVLGESLR</sequence>
<comment type="caution">
    <text evidence="6">The sequence shown here is derived from an EMBL/GenBank/DDBJ whole genome shotgun (WGS) entry which is preliminary data.</text>
</comment>
<evidence type="ECO:0000256" key="1">
    <source>
        <dbReference type="ARBA" id="ARBA00004604"/>
    </source>
</evidence>
<dbReference type="AlphaFoldDB" id="A0A835BJK1"/>
<gene>
    <name evidence="6" type="ORF">HU200_033292</name>
</gene>
<feature type="domain" description="RRM" evidence="5">
    <location>
        <begin position="92"/>
        <end position="163"/>
    </location>
</feature>
<feature type="region of interest" description="Disordered" evidence="4">
    <location>
        <begin position="1"/>
        <end position="20"/>
    </location>
</feature>
<dbReference type="Proteomes" id="UP000636709">
    <property type="component" value="Unassembled WGS sequence"/>
</dbReference>
<keyword evidence="3" id="KW-0539">Nucleus</keyword>
<dbReference type="InterPro" id="IPR000504">
    <property type="entry name" value="RRM_dom"/>
</dbReference>
<evidence type="ECO:0000256" key="4">
    <source>
        <dbReference type="SAM" id="MobiDB-lite"/>
    </source>
</evidence>
<keyword evidence="7" id="KW-1185">Reference proteome</keyword>
<dbReference type="InterPro" id="IPR012677">
    <property type="entry name" value="Nucleotide-bd_a/b_plait_sf"/>
</dbReference>
<dbReference type="InterPro" id="IPR035513">
    <property type="entry name" value="Invertase/methylesterase_inhib"/>
</dbReference>
<organism evidence="6 7">
    <name type="scientific">Digitaria exilis</name>
    <dbReference type="NCBI Taxonomy" id="1010633"/>
    <lineage>
        <taxon>Eukaryota</taxon>
        <taxon>Viridiplantae</taxon>
        <taxon>Streptophyta</taxon>
        <taxon>Embryophyta</taxon>
        <taxon>Tracheophyta</taxon>
        <taxon>Spermatophyta</taxon>
        <taxon>Magnoliopsida</taxon>
        <taxon>Liliopsida</taxon>
        <taxon>Poales</taxon>
        <taxon>Poaceae</taxon>
        <taxon>PACMAD clade</taxon>
        <taxon>Panicoideae</taxon>
        <taxon>Panicodae</taxon>
        <taxon>Paniceae</taxon>
        <taxon>Anthephorinae</taxon>
        <taxon>Digitaria</taxon>
    </lineage>
</organism>
<dbReference type="OrthoDB" id="21467at2759"/>
<dbReference type="GO" id="GO:0003723">
    <property type="term" value="F:RNA binding"/>
    <property type="evidence" value="ECO:0007669"/>
    <property type="project" value="UniProtKB-KW"/>
</dbReference>
<keyword evidence="2" id="KW-0694">RNA-binding</keyword>
<dbReference type="EMBL" id="JACEFO010001795">
    <property type="protein sequence ID" value="KAF8701959.1"/>
    <property type="molecule type" value="Genomic_DNA"/>
</dbReference>
<name>A0A835BJK1_9POAL</name>
<dbReference type="SMART" id="SM00360">
    <property type="entry name" value="RRM"/>
    <property type="match status" value="1"/>
</dbReference>
<dbReference type="SUPFAM" id="SSF54928">
    <property type="entry name" value="RNA-binding domain, RBD"/>
    <property type="match status" value="1"/>
</dbReference>
<protein>
    <recommendedName>
        <fullName evidence="5">RRM domain-containing protein</fullName>
    </recommendedName>
</protein>
<dbReference type="InterPro" id="IPR035979">
    <property type="entry name" value="RBD_domain_sf"/>
</dbReference>
<dbReference type="SUPFAM" id="SSF101148">
    <property type="entry name" value="Plant invertase/pectin methylesterase inhibitor"/>
    <property type="match status" value="1"/>
</dbReference>
<evidence type="ECO:0000256" key="3">
    <source>
        <dbReference type="ARBA" id="ARBA00023242"/>
    </source>
</evidence>
<accession>A0A835BJK1</accession>
<proteinExistence type="predicted"/>
<dbReference type="PANTHER" id="PTHR46754">
    <property type="entry name" value="MKI67 FHA DOMAIN-INTERACTING NUCLEOLAR PHOSPHOPROTEIN"/>
    <property type="match status" value="1"/>
</dbReference>
<evidence type="ECO:0000256" key="2">
    <source>
        <dbReference type="ARBA" id="ARBA00022884"/>
    </source>
</evidence>
<dbReference type="Gene3D" id="1.20.140.40">
    <property type="entry name" value="Invertase/pectin methylesterase inhibitor family protein"/>
    <property type="match status" value="1"/>
</dbReference>
<dbReference type="Gene3D" id="3.30.70.330">
    <property type="match status" value="1"/>
</dbReference>
<comment type="subcellular location">
    <subcellularLocation>
        <location evidence="1">Nucleus</location>
        <location evidence="1">Nucleolus</location>
    </subcellularLocation>
</comment>
<feature type="compositionally biased region" description="Basic residues" evidence="4">
    <location>
        <begin position="1"/>
        <end position="15"/>
    </location>
</feature>
<evidence type="ECO:0000313" key="6">
    <source>
        <dbReference type="EMBL" id="KAF8701959.1"/>
    </source>
</evidence>
<evidence type="ECO:0000259" key="5">
    <source>
        <dbReference type="SMART" id="SM00360"/>
    </source>
</evidence>
<dbReference type="GO" id="GO:0005730">
    <property type="term" value="C:nucleolus"/>
    <property type="evidence" value="ECO:0007669"/>
    <property type="project" value="UniProtKB-SubCell"/>
</dbReference>
<evidence type="ECO:0000313" key="7">
    <source>
        <dbReference type="Proteomes" id="UP000636709"/>
    </source>
</evidence>
<reference evidence="6" key="1">
    <citation type="submission" date="2020-07" db="EMBL/GenBank/DDBJ databases">
        <title>Genome sequence and genetic diversity analysis of an under-domesticated orphan crop, white fonio (Digitaria exilis).</title>
        <authorList>
            <person name="Bennetzen J.L."/>
            <person name="Chen S."/>
            <person name="Ma X."/>
            <person name="Wang X."/>
            <person name="Yssel A.E.J."/>
            <person name="Chaluvadi S.R."/>
            <person name="Johnson M."/>
            <person name="Gangashetty P."/>
            <person name="Hamidou F."/>
            <person name="Sanogo M.D."/>
            <person name="Zwaenepoel A."/>
            <person name="Wallace J."/>
            <person name="Van De Peer Y."/>
            <person name="Van Deynze A."/>
        </authorList>
    </citation>
    <scope>NUCLEOTIDE SEQUENCE</scope>
    <source>
        <tissue evidence="6">Leaves</tissue>
    </source>
</reference>